<dbReference type="InterPro" id="IPR050425">
    <property type="entry name" value="NAD(P)_dehydrat-like"/>
</dbReference>
<comment type="caution">
    <text evidence="3">The sequence shown here is derived from an EMBL/GenBank/DDBJ whole genome shotgun (WGS) entry which is preliminary data.</text>
</comment>
<sequence>MIEEKKTLVIGGGGYLGAHLVKMLLGEGFEVSILDLELRKFNVVPIEYEKIHFFKGSFLDEKLLDRSMSGCTSVFHLAAIGMSGSTGGNKASIMKVNAEGTDLVIRKCRENDVQSLIFASSVCVVFTGSPLLEADETLPYPDEQKLLSHYCYSKVLAEKAVLAASDDSLRTISLRFRGIFGPGEPRSTERAVSVIKSSWWCAIAQQGCYEARTSYSSVRNCAKAFILAEKATRKGKYHGRAYNIVDSEIHGAFSFWNDLIQVLGFQPPTLVIPYYFVKPLSFFVEMISYMFLVNPPFTQLEMALMCVDNTFSHARATEELGYHPEPSMMPEVVQYYAEQEQKTKKISLKPQHKSAGFQQHTQEPPLITPLFALSAVGCLLSSVLPGTVILCGSLLFKQPTPRCESKFMVPRSVSPSVGVKMDFTAVEVYLRISRSVSSHAIKIGDLFNRGYHHDDRFPEAEHVIDALATHDACRVLWMIPDVFYHLHPAPDQRPPLPEVLGQGLPYQNAVTMMRALTHRFERIYRALRYFSRYFSFAERRGLYCPEYFRGDTESAKRIFKPLVRLFRNFWRNHPAYQRRGELFILP</sequence>
<dbReference type="EMBL" id="CAJGYM010000032">
    <property type="protein sequence ID" value="CAD6193044.1"/>
    <property type="molecule type" value="Genomic_DNA"/>
</dbReference>
<protein>
    <recommendedName>
        <fullName evidence="2">3-beta hydroxysteroid dehydrogenase/isomerase domain-containing protein</fullName>
    </recommendedName>
</protein>
<dbReference type="InterPro" id="IPR002225">
    <property type="entry name" value="3Beta_OHSteriod_DH/Estase"/>
</dbReference>
<name>A0A8S1HBY3_9PELO</name>
<dbReference type="AlphaFoldDB" id="A0A8S1HBY3"/>
<dbReference type="OrthoDB" id="2735536at2759"/>
<proteinExistence type="predicted"/>
<gene>
    <name evidence="3" type="ORF">CAUJ_LOCUS8963</name>
</gene>
<dbReference type="SUPFAM" id="SSF51735">
    <property type="entry name" value="NAD(P)-binding Rossmann-fold domains"/>
    <property type="match status" value="1"/>
</dbReference>
<dbReference type="Proteomes" id="UP000835052">
    <property type="component" value="Unassembled WGS sequence"/>
</dbReference>
<dbReference type="PANTHER" id="PTHR10366:SF355">
    <property type="entry name" value="3-BETA HYDROXYSTEROID DEHYDROGENASE_ISOMERASE DOMAIN-CONTAINING PROTEIN"/>
    <property type="match status" value="1"/>
</dbReference>
<evidence type="ECO:0000313" key="3">
    <source>
        <dbReference type="EMBL" id="CAD6193044.1"/>
    </source>
</evidence>
<dbReference type="PANTHER" id="PTHR10366">
    <property type="entry name" value="NAD DEPENDENT EPIMERASE/DEHYDRATASE"/>
    <property type="match status" value="1"/>
</dbReference>
<dbReference type="InterPro" id="IPR036291">
    <property type="entry name" value="NAD(P)-bd_dom_sf"/>
</dbReference>
<evidence type="ECO:0000256" key="1">
    <source>
        <dbReference type="ARBA" id="ARBA00023002"/>
    </source>
</evidence>
<dbReference type="GO" id="GO:0016616">
    <property type="term" value="F:oxidoreductase activity, acting on the CH-OH group of donors, NAD or NADP as acceptor"/>
    <property type="evidence" value="ECO:0007669"/>
    <property type="project" value="InterPro"/>
</dbReference>
<accession>A0A8S1HBY3</accession>
<dbReference type="Pfam" id="PF01073">
    <property type="entry name" value="3Beta_HSD"/>
    <property type="match status" value="1"/>
</dbReference>
<evidence type="ECO:0000259" key="2">
    <source>
        <dbReference type="Pfam" id="PF01073"/>
    </source>
</evidence>
<keyword evidence="4" id="KW-1185">Reference proteome</keyword>
<feature type="domain" description="3-beta hydroxysteroid dehydrogenase/isomerase" evidence="2">
    <location>
        <begin position="8"/>
        <end position="268"/>
    </location>
</feature>
<keyword evidence="1" id="KW-0560">Oxidoreductase</keyword>
<evidence type="ECO:0000313" key="4">
    <source>
        <dbReference type="Proteomes" id="UP000835052"/>
    </source>
</evidence>
<dbReference type="GO" id="GO:0006694">
    <property type="term" value="P:steroid biosynthetic process"/>
    <property type="evidence" value="ECO:0007669"/>
    <property type="project" value="InterPro"/>
</dbReference>
<dbReference type="Gene3D" id="3.40.50.720">
    <property type="entry name" value="NAD(P)-binding Rossmann-like Domain"/>
    <property type="match status" value="1"/>
</dbReference>
<organism evidence="3 4">
    <name type="scientific">Caenorhabditis auriculariae</name>
    <dbReference type="NCBI Taxonomy" id="2777116"/>
    <lineage>
        <taxon>Eukaryota</taxon>
        <taxon>Metazoa</taxon>
        <taxon>Ecdysozoa</taxon>
        <taxon>Nematoda</taxon>
        <taxon>Chromadorea</taxon>
        <taxon>Rhabditida</taxon>
        <taxon>Rhabditina</taxon>
        <taxon>Rhabditomorpha</taxon>
        <taxon>Rhabditoidea</taxon>
        <taxon>Rhabditidae</taxon>
        <taxon>Peloderinae</taxon>
        <taxon>Caenorhabditis</taxon>
    </lineage>
</organism>
<reference evidence="3" key="1">
    <citation type="submission" date="2020-10" db="EMBL/GenBank/DDBJ databases">
        <authorList>
            <person name="Kikuchi T."/>
        </authorList>
    </citation>
    <scope>NUCLEOTIDE SEQUENCE</scope>
    <source>
        <strain evidence="3">NKZ352</strain>
    </source>
</reference>